<dbReference type="GO" id="GO:0044715">
    <property type="term" value="F:8-oxo-dGDP phosphatase activity"/>
    <property type="evidence" value="ECO:0007669"/>
    <property type="project" value="TreeGrafter"/>
</dbReference>
<gene>
    <name evidence="13" type="ORF">CBF28_12220</name>
</gene>
<dbReference type="GO" id="GO:0035539">
    <property type="term" value="F:8-oxo-7,8-dihydrodeoxyguanosine triphosphate pyrophosphatase activity"/>
    <property type="evidence" value="ECO:0007669"/>
    <property type="project" value="UniProtKB-EC"/>
</dbReference>
<dbReference type="InterPro" id="IPR020476">
    <property type="entry name" value="Nudix_hydrolase"/>
</dbReference>
<dbReference type="EC" id="3.6.1.55" evidence="11"/>
<comment type="cofactor">
    <cofactor evidence="1">
        <name>Mg(2+)</name>
        <dbReference type="ChEBI" id="CHEBI:18420"/>
    </cofactor>
</comment>
<dbReference type="OrthoDB" id="9810648at2"/>
<reference evidence="13 14" key="1">
    <citation type="submission" date="2017-05" db="EMBL/GenBank/DDBJ databases">
        <title>Vagococcus spp. assemblies.</title>
        <authorList>
            <person name="Gulvik C.A."/>
        </authorList>
    </citation>
    <scope>NUCLEOTIDE SEQUENCE [LARGE SCALE GENOMIC DNA]</scope>
    <source>
        <strain evidence="13 14">SS1714</strain>
    </source>
</reference>
<comment type="similarity">
    <text evidence="2">Belongs to the Nudix hydrolase family.</text>
</comment>
<feature type="domain" description="Nudix hydrolase" evidence="12">
    <location>
        <begin position="3"/>
        <end position="128"/>
    </location>
</feature>
<evidence type="ECO:0000256" key="2">
    <source>
        <dbReference type="ARBA" id="ARBA00005582"/>
    </source>
</evidence>
<evidence type="ECO:0000256" key="9">
    <source>
        <dbReference type="ARBA" id="ARBA00023204"/>
    </source>
</evidence>
<keyword evidence="4" id="KW-0235">DNA replication</keyword>
<evidence type="ECO:0000256" key="11">
    <source>
        <dbReference type="ARBA" id="ARBA00038905"/>
    </source>
</evidence>
<dbReference type="InterPro" id="IPR015797">
    <property type="entry name" value="NUDIX_hydrolase-like_dom_sf"/>
</dbReference>
<comment type="caution">
    <text evidence="13">The sequence shown here is derived from an EMBL/GenBank/DDBJ whole genome shotgun (WGS) entry which is preliminary data.</text>
</comment>
<accession>A0A430ATG0</accession>
<evidence type="ECO:0000256" key="5">
    <source>
        <dbReference type="ARBA" id="ARBA00022723"/>
    </source>
</evidence>
<evidence type="ECO:0000256" key="7">
    <source>
        <dbReference type="ARBA" id="ARBA00022801"/>
    </source>
</evidence>
<dbReference type="EMBL" id="NGKB01000014">
    <property type="protein sequence ID" value="RSU11340.1"/>
    <property type="molecule type" value="Genomic_DNA"/>
</dbReference>
<sequence length="135" mass="15565">MKKEIDVVGAIIIKDKKILCCQRGPGRALANLWEFPGGKIEENETKVQALKRELREELKITVSMVEETFDFTRYEYDFGFVNLTTFICYLESGEPQLTEHLQVKWLSPQELDSLEWAPADIPTVEKLKVTEIGEE</sequence>
<dbReference type="GO" id="GO:0044716">
    <property type="term" value="F:8-oxo-GDP phosphatase activity"/>
    <property type="evidence" value="ECO:0007669"/>
    <property type="project" value="TreeGrafter"/>
</dbReference>
<dbReference type="PROSITE" id="PS51462">
    <property type="entry name" value="NUDIX"/>
    <property type="match status" value="1"/>
</dbReference>
<dbReference type="GeneID" id="95579438"/>
<dbReference type="Pfam" id="PF00293">
    <property type="entry name" value="NUDIX"/>
    <property type="match status" value="1"/>
</dbReference>
<dbReference type="GO" id="GO:0046872">
    <property type="term" value="F:metal ion binding"/>
    <property type="evidence" value="ECO:0007669"/>
    <property type="project" value="UniProtKB-KW"/>
</dbReference>
<dbReference type="PANTHER" id="PTHR47707:SF1">
    <property type="entry name" value="NUDIX HYDROLASE FAMILY PROTEIN"/>
    <property type="match status" value="1"/>
</dbReference>
<keyword evidence="6" id="KW-0227">DNA damage</keyword>
<dbReference type="AlphaFoldDB" id="A0A430ATG0"/>
<protein>
    <recommendedName>
        <fullName evidence="11">8-oxo-dGTP diphosphatase</fullName>
        <ecNumber evidence="11">3.6.1.55</ecNumber>
    </recommendedName>
</protein>
<dbReference type="GO" id="GO:0006281">
    <property type="term" value="P:DNA repair"/>
    <property type="evidence" value="ECO:0007669"/>
    <property type="project" value="UniProtKB-KW"/>
</dbReference>
<evidence type="ECO:0000313" key="13">
    <source>
        <dbReference type="EMBL" id="RSU11340.1"/>
    </source>
</evidence>
<evidence type="ECO:0000256" key="10">
    <source>
        <dbReference type="ARBA" id="ARBA00035861"/>
    </source>
</evidence>
<keyword evidence="3" id="KW-0515">Mutator protein</keyword>
<dbReference type="InterPro" id="IPR047127">
    <property type="entry name" value="MutT-like"/>
</dbReference>
<dbReference type="GO" id="GO:0006260">
    <property type="term" value="P:DNA replication"/>
    <property type="evidence" value="ECO:0007669"/>
    <property type="project" value="UniProtKB-KW"/>
</dbReference>
<keyword evidence="5" id="KW-0479">Metal-binding</keyword>
<comment type="catalytic activity">
    <reaction evidence="10">
        <text>8-oxo-dGTP + H2O = 8-oxo-dGMP + diphosphate + H(+)</text>
        <dbReference type="Rhea" id="RHEA:31575"/>
        <dbReference type="ChEBI" id="CHEBI:15377"/>
        <dbReference type="ChEBI" id="CHEBI:15378"/>
        <dbReference type="ChEBI" id="CHEBI:33019"/>
        <dbReference type="ChEBI" id="CHEBI:63224"/>
        <dbReference type="ChEBI" id="CHEBI:77896"/>
        <dbReference type="EC" id="3.6.1.55"/>
    </reaction>
</comment>
<keyword evidence="9" id="KW-0234">DNA repair</keyword>
<dbReference type="GO" id="GO:0008413">
    <property type="term" value="F:8-oxo-7,8-dihydroguanosine triphosphate pyrophosphatase activity"/>
    <property type="evidence" value="ECO:0007669"/>
    <property type="project" value="TreeGrafter"/>
</dbReference>
<evidence type="ECO:0000313" key="14">
    <source>
        <dbReference type="Proteomes" id="UP000288028"/>
    </source>
</evidence>
<evidence type="ECO:0000259" key="12">
    <source>
        <dbReference type="PROSITE" id="PS51462"/>
    </source>
</evidence>
<dbReference type="SUPFAM" id="SSF55811">
    <property type="entry name" value="Nudix"/>
    <property type="match status" value="1"/>
</dbReference>
<evidence type="ECO:0000256" key="3">
    <source>
        <dbReference type="ARBA" id="ARBA00022457"/>
    </source>
</evidence>
<evidence type="ECO:0000256" key="4">
    <source>
        <dbReference type="ARBA" id="ARBA00022705"/>
    </source>
</evidence>
<organism evidence="13 14">
    <name type="scientific">Vagococcus carniphilus</name>
    <dbReference type="NCBI Taxonomy" id="218144"/>
    <lineage>
        <taxon>Bacteria</taxon>
        <taxon>Bacillati</taxon>
        <taxon>Bacillota</taxon>
        <taxon>Bacilli</taxon>
        <taxon>Lactobacillales</taxon>
        <taxon>Enterococcaceae</taxon>
        <taxon>Vagococcus</taxon>
    </lineage>
</organism>
<dbReference type="Gene3D" id="3.90.79.10">
    <property type="entry name" value="Nucleoside Triphosphate Pyrophosphohydrolase"/>
    <property type="match status" value="1"/>
</dbReference>
<dbReference type="Proteomes" id="UP000288028">
    <property type="component" value="Unassembled WGS sequence"/>
</dbReference>
<keyword evidence="7" id="KW-0378">Hydrolase</keyword>
<dbReference type="PANTHER" id="PTHR47707">
    <property type="entry name" value="8-OXO-DGTP DIPHOSPHATASE"/>
    <property type="match status" value="1"/>
</dbReference>
<dbReference type="CDD" id="cd03425">
    <property type="entry name" value="NUDIX_MutT_NudA_like"/>
    <property type="match status" value="1"/>
</dbReference>
<dbReference type="RefSeq" id="WP_126795676.1">
    <property type="nucleotide sequence ID" value="NZ_CP060720.1"/>
</dbReference>
<name>A0A430ATG0_9ENTE</name>
<keyword evidence="14" id="KW-1185">Reference proteome</keyword>
<evidence type="ECO:0000256" key="8">
    <source>
        <dbReference type="ARBA" id="ARBA00022842"/>
    </source>
</evidence>
<proteinExistence type="inferred from homology"/>
<dbReference type="InterPro" id="IPR000086">
    <property type="entry name" value="NUDIX_hydrolase_dom"/>
</dbReference>
<keyword evidence="8" id="KW-0460">Magnesium</keyword>
<evidence type="ECO:0000256" key="1">
    <source>
        <dbReference type="ARBA" id="ARBA00001946"/>
    </source>
</evidence>
<dbReference type="PRINTS" id="PR00502">
    <property type="entry name" value="NUDIXFAMILY"/>
</dbReference>
<evidence type="ECO:0000256" key="6">
    <source>
        <dbReference type="ARBA" id="ARBA00022763"/>
    </source>
</evidence>